<dbReference type="PANTHER" id="PTHR14187">
    <property type="entry name" value="ALPHA KINASE/ELONGATION FACTOR 2 KINASE"/>
    <property type="match status" value="1"/>
</dbReference>
<dbReference type="Gene3D" id="3.30.420.40">
    <property type="match status" value="1"/>
</dbReference>
<dbReference type="InterPro" id="IPR043129">
    <property type="entry name" value="ATPase_NBD"/>
</dbReference>
<proteinExistence type="predicted"/>
<reference evidence="1" key="2">
    <citation type="submission" date="2021-10" db="EMBL/GenBank/DDBJ databases">
        <title>Phylogenomics reveals ancestral predisposition of the termite-cultivated fungus Termitomyces towards a domesticated lifestyle.</title>
        <authorList>
            <person name="Auxier B."/>
            <person name="Grum-Grzhimaylo A."/>
            <person name="Cardenas M.E."/>
            <person name="Lodge J.D."/>
            <person name="Laessoe T."/>
            <person name="Pedersen O."/>
            <person name="Smith M.E."/>
            <person name="Kuyper T.W."/>
            <person name="Franco-Molano E.A."/>
            <person name="Baroni T.J."/>
            <person name="Aanen D.K."/>
        </authorList>
    </citation>
    <scope>NUCLEOTIDE SEQUENCE</scope>
    <source>
        <strain evidence="1">AP01</strain>
        <tissue evidence="1">Mycelium</tissue>
    </source>
</reference>
<keyword evidence="2" id="KW-1185">Reference proteome</keyword>
<reference evidence="1" key="1">
    <citation type="submission" date="2020-07" db="EMBL/GenBank/DDBJ databases">
        <authorList>
            <person name="Nieuwenhuis M."/>
            <person name="Van De Peppel L.J.J."/>
        </authorList>
    </citation>
    <scope>NUCLEOTIDE SEQUENCE</scope>
    <source>
        <strain evidence="1">AP01</strain>
        <tissue evidence="1">Mycelium</tissue>
    </source>
</reference>
<organism evidence="1 2">
    <name type="scientific">Asterophora parasitica</name>
    <dbReference type="NCBI Taxonomy" id="117018"/>
    <lineage>
        <taxon>Eukaryota</taxon>
        <taxon>Fungi</taxon>
        <taxon>Dikarya</taxon>
        <taxon>Basidiomycota</taxon>
        <taxon>Agaricomycotina</taxon>
        <taxon>Agaricomycetes</taxon>
        <taxon>Agaricomycetidae</taxon>
        <taxon>Agaricales</taxon>
        <taxon>Tricholomatineae</taxon>
        <taxon>Lyophyllaceae</taxon>
        <taxon>Asterophora</taxon>
    </lineage>
</organism>
<name>A0A9P7KCL7_9AGAR</name>
<dbReference type="CDD" id="cd10170">
    <property type="entry name" value="ASKHA_NBD_HSP70"/>
    <property type="match status" value="1"/>
</dbReference>
<evidence type="ECO:0000313" key="2">
    <source>
        <dbReference type="Proteomes" id="UP000775547"/>
    </source>
</evidence>
<accession>A0A9P7KCL7</accession>
<sequence>MPARSPYTGASRKLVLAFDVGTTFSGVSYGILDPGQIPEIKGVTRFPAQEQVGGDSKIPTIIYYDQNGAVRAVGAEALKEGLDDMVDDEAWTKAEWFKLHLRPTSDESASVTHKIPPLPKNKTVLDVFADFLSYLYKCARTYIHETHANGPDLWASFQNRIEFVLTHPNGWEGAQQAKMRSAAVRAGLVPDTREGRSRVHFVTEGEASLHFCIQSGLTIEAMKNGQGVLIVDAGGGTIDVSAYGQTGNTTGLSFQEIASPQCYFQGSIFVTNHARTFFEDLLGGSKFAEDVDHITNCFDKTTKLRFRNSGEPQYVKFGGARDKDLTLGIRSGQLKLDGHDVAKFFEPSITCIVDCILEQRKVASKKIASVFLVGGFAASDWLFTQLQASLEVIGVNFCRPDSHVNKAVADGGVSFYIDHFVTARVAKYSYGIEVGIPYDIWDAEHKSRRFSVYQAPNGVNHIPAAFDIVLPKVVQNAHSYVTAFTAAHPAIMQDTQVSETREFRQQYHQLRATFDSLPDEIQVDILCYRGLSPKPRWTDVDSGEFLCHTVIGQRAGDHRNYYCLDFEIILNFGLTELTAQICWKEDGQEYRSPAEVVYDHDVVHASQSA</sequence>
<protein>
    <submittedName>
        <fullName evidence="1">Uncharacterized protein</fullName>
    </submittedName>
</protein>
<comment type="caution">
    <text evidence="1">The sequence shown here is derived from an EMBL/GenBank/DDBJ whole genome shotgun (WGS) entry which is preliminary data.</text>
</comment>
<dbReference type="EMBL" id="JABCKV010000075">
    <property type="protein sequence ID" value="KAG5644294.1"/>
    <property type="molecule type" value="Genomic_DNA"/>
</dbReference>
<dbReference type="PANTHER" id="PTHR14187:SF5">
    <property type="entry name" value="HEAT SHOCK 70 KDA PROTEIN 12A"/>
    <property type="match status" value="1"/>
</dbReference>
<dbReference type="SUPFAM" id="SSF53067">
    <property type="entry name" value="Actin-like ATPase domain"/>
    <property type="match status" value="2"/>
</dbReference>
<gene>
    <name evidence="1" type="ORF">DXG03_008712</name>
</gene>
<dbReference type="AlphaFoldDB" id="A0A9P7KCL7"/>
<dbReference type="OrthoDB" id="2963168at2759"/>
<dbReference type="Proteomes" id="UP000775547">
    <property type="component" value="Unassembled WGS sequence"/>
</dbReference>
<evidence type="ECO:0000313" key="1">
    <source>
        <dbReference type="EMBL" id="KAG5644294.1"/>
    </source>
</evidence>